<dbReference type="EMBL" id="KQ982921">
    <property type="protein sequence ID" value="KYQ49257.1"/>
    <property type="molecule type" value="Genomic_DNA"/>
</dbReference>
<proteinExistence type="predicted"/>
<keyword evidence="3" id="KW-1185">Reference proteome</keyword>
<name>A0A151WN77_9HYME</name>
<evidence type="ECO:0000313" key="3">
    <source>
        <dbReference type="Proteomes" id="UP000075809"/>
    </source>
</evidence>
<evidence type="ECO:0000313" key="2">
    <source>
        <dbReference type="EMBL" id="KYQ49257.1"/>
    </source>
</evidence>
<reference evidence="2 3" key="1">
    <citation type="submission" date="2015-09" db="EMBL/GenBank/DDBJ databases">
        <title>Trachymyrmex zeteki WGS genome.</title>
        <authorList>
            <person name="Nygaard S."/>
            <person name="Hu H."/>
            <person name="Boomsma J."/>
            <person name="Zhang G."/>
        </authorList>
    </citation>
    <scope>NUCLEOTIDE SEQUENCE [LARGE SCALE GENOMIC DNA]</scope>
    <source>
        <strain evidence="2">Tzet28-1</strain>
        <tissue evidence="2">Whole body</tissue>
    </source>
</reference>
<dbReference type="Proteomes" id="UP000075809">
    <property type="component" value="Unassembled WGS sequence"/>
</dbReference>
<gene>
    <name evidence="2" type="ORF">ALC60_11680</name>
</gene>
<feature type="compositionally biased region" description="Acidic residues" evidence="1">
    <location>
        <begin position="15"/>
        <end position="52"/>
    </location>
</feature>
<protein>
    <submittedName>
        <fullName evidence="2">Uncharacterized protein</fullName>
    </submittedName>
</protein>
<accession>A0A151WN77</accession>
<feature type="region of interest" description="Disordered" evidence="1">
    <location>
        <begin position="1"/>
        <end position="52"/>
    </location>
</feature>
<organism evidence="2 3">
    <name type="scientific">Mycetomoellerius zeteki</name>
    <dbReference type="NCBI Taxonomy" id="64791"/>
    <lineage>
        <taxon>Eukaryota</taxon>
        <taxon>Metazoa</taxon>
        <taxon>Ecdysozoa</taxon>
        <taxon>Arthropoda</taxon>
        <taxon>Hexapoda</taxon>
        <taxon>Insecta</taxon>
        <taxon>Pterygota</taxon>
        <taxon>Neoptera</taxon>
        <taxon>Endopterygota</taxon>
        <taxon>Hymenoptera</taxon>
        <taxon>Apocrita</taxon>
        <taxon>Aculeata</taxon>
        <taxon>Formicoidea</taxon>
        <taxon>Formicidae</taxon>
        <taxon>Myrmicinae</taxon>
        <taxon>Mycetomoellerius</taxon>
    </lineage>
</organism>
<sequence>MKFREPYNFEINDAEREEEDGYIDVDAPNEEVYENEESVSGEGAPTEEEEVELDESLSMLDFTLCTTGELVEFMLDFFDLVDEDELFQFCIINLAAAAAEAEEEVEAAEIAAWAEETAWMRNVDHED</sequence>
<evidence type="ECO:0000256" key="1">
    <source>
        <dbReference type="SAM" id="MobiDB-lite"/>
    </source>
</evidence>
<dbReference type="AlphaFoldDB" id="A0A151WN77"/>